<dbReference type="Proteomes" id="UP001175211">
    <property type="component" value="Unassembled WGS sequence"/>
</dbReference>
<organism evidence="2 3">
    <name type="scientific">Armillaria tabescens</name>
    <name type="common">Ringless honey mushroom</name>
    <name type="synonym">Agaricus tabescens</name>
    <dbReference type="NCBI Taxonomy" id="1929756"/>
    <lineage>
        <taxon>Eukaryota</taxon>
        <taxon>Fungi</taxon>
        <taxon>Dikarya</taxon>
        <taxon>Basidiomycota</taxon>
        <taxon>Agaricomycotina</taxon>
        <taxon>Agaricomycetes</taxon>
        <taxon>Agaricomycetidae</taxon>
        <taxon>Agaricales</taxon>
        <taxon>Marasmiineae</taxon>
        <taxon>Physalacriaceae</taxon>
        <taxon>Desarmillaria</taxon>
    </lineage>
</organism>
<proteinExistence type="predicted"/>
<accession>A0AA39KFD6</accession>
<reference evidence="2" key="1">
    <citation type="submission" date="2023-06" db="EMBL/GenBank/DDBJ databases">
        <authorList>
            <consortium name="Lawrence Berkeley National Laboratory"/>
            <person name="Ahrendt S."/>
            <person name="Sahu N."/>
            <person name="Indic B."/>
            <person name="Wong-Bajracharya J."/>
            <person name="Merenyi Z."/>
            <person name="Ke H.-M."/>
            <person name="Monk M."/>
            <person name="Kocsube S."/>
            <person name="Drula E."/>
            <person name="Lipzen A."/>
            <person name="Balint B."/>
            <person name="Henrissat B."/>
            <person name="Andreopoulos B."/>
            <person name="Martin F.M."/>
            <person name="Harder C.B."/>
            <person name="Rigling D."/>
            <person name="Ford K.L."/>
            <person name="Foster G.D."/>
            <person name="Pangilinan J."/>
            <person name="Papanicolaou A."/>
            <person name="Barry K."/>
            <person name="LaButti K."/>
            <person name="Viragh M."/>
            <person name="Koriabine M."/>
            <person name="Yan M."/>
            <person name="Riley R."/>
            <person name="Champramary S."/>
            <person name="Plett K.L."/>
            <person name="Tsai I.J."/>
            <person name="Slot J."/>
            <person name="Sipos G."/>
            <person name="Plett J."/>
            <person name="Nagy L.G."/>
            <person name="Grigoriev I.V."/>
        </authorList>
    </citation>
    <scope>NUCLEOTIDE SEQUENCE</scope>
    <source>
        <strain evidence="2">CCBAS 213</strain>
    </source>
</reference>
<name>A0AA39KFD6_ARMTA</name>
<feature type="region of interest" description="Disordered" evidence="1">
    <location>
        <begin position="130"/>
        <end position="166"/>
    </location>
</feature>
<protein>
    <submittedName>
        <fullName evidence="2">Uncharacterized protein</fullName>
    </submittedName>
</protein>
<dbReference type="GeneID" id="85364964"/>
<evidence type="ECO:0000313" key="3">
    <source>
        <dbReference type="Proteomes" id="UP001175211"/>
    </source>
</evidence>
<evidence type="ECO:0000256" key="1">
    <source>
        <dbReference type="SAM" id="MobiDB-lite"/>
    </source>
</evidence>
<gene>
    <name evidence="2" type="ORF">EV420DRAFT_254200</name>
</gene>
<evidence type="ECO:0000313" key="2">
    <source>
        <dbReference type="EMBL" id="KAK0460169.1"/>
    </source>
</evidence>
<dbReference type="RefSeq" id="XP_060332295.1">
    <property type="nucleotide sequence ID" value="XM_060481416.1"/>
</dbReference>
<dbReference type="AlphaFoldDB" id="A0AA39KFD6"/>
<dbReference type="EMBL" id="JAUEPS010000013">
    <property type="protein sequence ID" value="KAK0460169.1"/>
    <property type="molecule type" value="Genomic_DNA"/>
</dbReference>
<keyword evidence="3" id="KW-1185">Reference proteome</keyword>
<sequence length="166" mass="18885">MPLLILVCAIGLTDNYKTAISLEWFTATFNNINHPTEIRSVQINIWIGATTRLWDRLPEHGDESITKWNALDDALCRPEVRIGDLIIHVESARPLRTDLTDSISPWLHEICLPNAREKYPSDGTRFLATPRRSIVAETPPEEPQEARSDLDEMMEEDENSFQGSSN</sequence>
<comment type="caution">
    <text evidence="2">The sequence shown here is derived from an EMBL/GenBank/DDBJ whole genome shotgun (WGS) entry which is preliminary data.</text>
</comment>